<reference evidence="1 2" key="1">
    <citation type="journal article" date="2019" name="Emerg. Microbes Infect.">
        <title>Comprehensive subspecies identification of 175 nontuberculous mycobacteria species based on 7547 genomic profiles.</title>
        <authorList>
            <person name="Matsumoto Y."/>
            <person name="Kinjo T."/>
            <person name="Motooka D."/>
            <person name="Nabeya D."/>
            <person name="Jung N."/>
            <person name="Uechi K."/>
            <person name="Horii T."/>
            <person name="Iida T."/>
            <person name="Fujita J."/>
            <person name="Nakamura S."/>
        </authorList>
    </citation>
    <scope>NUCLEOTIDE SEQUENCE [LARGE SCALE GENOMIC DNA]</scope>
    <source>
        <strain evidence="1 2">JCM 15657</strain>
    </source>
</reference>
<evidence type="ECO:0000313" key="1">
    <source>
        <dbReference type="EMBL" id="BBX97645.1"/>
    </source>
</evidence>
<evidence type="ECO:0000313" key="2">
    <source>
        <dbReference type="Proteomes" id="UP000466396"/>
    </source>
</evidence>
<proteinExistence type="predicted"/>
<dbReference type="EMBL" id="AP022581">
    <property type="protein sequence ID" value="BBX97645.1"/>
    <property type="molecule type" value="Genomic_DNA"/>
</dbReference>
<dbReference type="Proteomes" id="UP000466396">
    <property type="component" value="Chromosome"/>
</dbReference>
<organism evidence="1 2">
    <name type="scientific">Mycobacterium lacus</name>
    <dbReference type="NCBI Taxonomy" id="169765"/>
    <lineage>
        <taxon>Bacteria</taxon>
        <taxon>Bacillati</taxon>
        <taxon>Actinomycetota</taxon>
        <taxon>Actinomycetes</taxon>
        <taxon>Mycobacteriales</taxon>
        <taxon>Mycobacteriaceae</taxon>
        <taxon>Mycobacterium</taxon>
    </lineage>
</organism>
<name>A0A7I7NLV8_9MYCO</name>
<keyword evidence="2" id="KW-1185">Reference proteome</keyword>
<dbReference type="AlphaFoldDB" id="A0A7I7NLV8"/>
<dbReference type="KEGG" id="mlj:MLAC_29390"/>
<gene>
    <name evidence="1" type="ORF">MLAC_29390</name>
</gene>
<protein>
    <submittedName>
        <fullName evidence="1">Uncharacterized protein</fullName>
    </submittedName>
</protein>
<sequence>MLTSTVLAINHTELAKPNTLAAKELEQLSAQVPATVALPFDRPIHAGEEIGLDRLSKQSRRSYLEMAAALADMFAGKGRERDLAAGSRIHLRPR</sequence>
<accession>A0A7I7NLV8</accession>